<dbReference type="Gene3D" id="2.115.10.20">
    <property type="entry name" value="Glycosyl hydrolase domain, family 43"/>
    <property type="match status" value="1"/>
</dbReference>
<dbReference type="Pfam" id="PF00251">
    <property type="entry name" value="Glyco_hydro_32N"/>
    <property type="match status" value="1"/>
</dbReference>
<accession>A0A1H7Y1Q3</accession>
<dbReference type="GO" id="GO:0016798">
    <property type="term" value="F:hydrolase activity, acting on glycosyl bonds"/>
    <property type="evidence" value="ECO:0007669"/>
    <property type="project" value="UniProtKB-KW"/>
</dbReference>
<keyword evidence="2 5" id="KW-0378">Hydrolase</keyword>
<comment type="similarity">
    <text evidence="1">Belongs to the glycosyl hydrolase 32 family.</text>
</comment>
<protein>
    <submittedName>
        <fullName evidence="5">Glycosyl hydrolases family 43</fullName>
    </submittedName>
</protein>
<dbReference type="EMBL" id="FOAF01000011">
    <property type="protein sequence ID" value="SEM39268.1"/>
    <property type="molecule type" value="Genomic_DNA"/>
</dbReference>
<keyword evidence="3" id="KW-0326">Glycosidase</keyword>
<dbReference type="AlphaFoldDB" id="A0A1H7Y1Q3"/>
<name>A0A1H7Y1Q3_OLID1</name>
<reference evidence="6" key="1">
    <citation type="submission" date="2016-10" db="EMBL/GenBank/DDBJ databases">
        <authorList>
            <person name="Varghese N."/>
            <person name="Submissions S."/>
        </authorList>
    </citation>
    <scope>NUCLEOTIDE SEQUENCE [LARGE SCALE GENOMIC DNA]</scope>
    <source>
        <strain evidence="6">DSM 18733</strain>
    </source>
</reference>
<dbReference type="InterPro" id="IPR023296">
    <property type="entry name" value="Glyco_hydro_beta-prop_sf"/>
</dbReference>
<evidence type="ECO:0000256" key="2">
    <source>
        <dbReference type="ARBA" id="ARBA00022801"/>
    </source>
</evidence>
<dbReference type="CDD" id="cd08994">
    <property type="entry name" value="GH43_62_32_68_117_130-like"/>
    <property type="match status" value="1"/>
</dbReference>
<keyword evidence="6" id="KW-1185">Reference proteome</keyword>
<dbReference type="SUPFAM" id="SSF75005">
    <property type="entry name" value="Arabinanase/levansucrase/invertase"/>
    <property type="match status" value="2"/>
</dbReference>
<evidence type="ECO:0000259" key="4">
    <source>
        <dbReference type="Pfam" id="PF00251"/>
    </source>
</evidence>
<gene>
    <name evidence="5" type="ORF">SAMN05661044_05076</name>
</gene>
<proteinExistence type="inferred from homology"/>
<organism evidence="5 6">
    <name type="scientific">Olivibacter domesticus</name>
    <name type="common">Pseudosphingobacterium domesticum</name>
    <dbReference type="NCBI Taxonomy" id="407022"/>
    <lineage>
        <taxon>Bacteria</taxon>
        <taxon>Pseudomonadati</taxon>
        <taxon>Bacteroidota</taxon>
        <taxon>Sphingobacteriia</taxon>
        <taxon>Sphingobacteriales</taxon>
        <taxon>Sphingobacteriaceae</taxon>
        <taxon>Olivibacter</taxon>
    </lineage>
</organism>
<feature type="domain" description="Glycosyl hydrolase family 32 N-terminal" evidence="4">
    <location>
        <begin position="134"/>
        <end position="312"/>
    </location>
</feature>
<dbReference type="STRING" id="407022.SAMN05661044_05076"/>
<evidence type="ECO:0000256" key="1">
    <source>
        <dbReference type="ARBA" id="ARBA00009902"/>
    </source>
</evidence>
<dbReference type="RefSeq" id="WP_093331234.1">
    <property type="nucleotide sequence ID" value="NZ_FOAF01000011.1"/>
</dbReference>
<evidence type="ECO:0000256" key="3">
    <source>
        <dbReference type="ARBA" id="ARBA00023295"/>
    </source>
</evidence>
<dbReference type="OrthoDB" id="9794572at2"/>
<evidence type="ECO:0000313" key="6">
    <source>
        <dbReference type="Proteomes" id="UP000199421"/>
    </source>
</evidence>
<dbReference type="InterPro" id="IPR013148">
    <property type="entry name" value="Glyco_hydro_32_N"/>
</dbReference>
<dbReference type="Proteomes" id="UP000199421">
    <property type="component" value="Unassembled WGS sequence"/>
</dbReference>
<sequence>MSYTRKDFIHTLSFSLAGALLQQRAPLWAKDKSIIGSESAFCKKLVPIGRALELPDYYVWCNSPIIAPDGKTHVFFSRWKKSLGMSGWINGSEIAHAVAEALDQPFEVLQTVLAPRGAGYWDATTCHNPLIKKIDDKYYLFYMGNANGKTNTKRIGLAIADSIFGPWKRSDAPILLPGAEGAWDDHCTTNPAWVKGEDGNSWLYYKSWNTKDYETAKGAIRGNRKYGLAFADQPEGPYKKYEHNPVIDFSSKGANRQFEDAFVWREGGTYKMIARDMGVFNHDVGLIMESQDGVHWSEPQIAYQALSYYVHEPPAPAHLKRYGRLERPMLLLDDNSKPTWLFGASQGGKYETSSAFIFKCEY</sequence>
<evidence type="ECO:0000313" key="5">
    <source>
        <dbReference type="EMBL" id="SEM39268.1"/>
    </source>
</evidence>